<dbReference type="PANTHER" id="PTHR42861">
    <property type="entry name" value="CALCIUM-TRANSPORTING ATPASE"/>
    <property type="match status" value="1"/>
</dbReference>
<dbReference type="InterPro" id="IPR023214">
    <property type="entry name" value="HAD_sf"/>
</dbReference>
<dbReference type="PRINTS" id="PR00119">
    <property type="entry name" value="CATATPASE"/>
</dbReference>
<comment type="subcellular location">
    <subcellularLocation>
        <location evidence="1">Membrane</location>
        <topology evidence="1">Multi-pass membrane protein</topology>
    </subcellularLocation>
</comment>
<dbReference type="NCBIfam" id="TIGR01494">
    <property type="entry name" value="ATPase_P-type"/>
    <property type="match status" value="2"/>
</dbReference>
<evidence type="ECO:0000259" key="7">
    <source>
        <dbReference type="Pfam" id="PF00122"/>
    </source>
</evidence>
<evidence type="ECO:0000256" key="4">
    <source>
        <dbReference type="ARBA" id="ARBA00022989"/>
    </source>
</evidence>
<dbReference type="InterPro" id="IPR023298">
    <property type="entry name" value="ATPase_P-typ_TM_dom_sf"/>
</dbReference>
<keyword evidence="2 6" id="KW-0812">Transmembrane</keyword>
<name>A0A0R2LFD2_9LACO</name>
<evidence type="ECO:0000256" key="3">
    <source>
        <dbReference type="ARBA" id="ARBA00022967"/>
    </source>
</evidence>
<feature type="transmembrane region" description="Helical" evidence="6">
    <location>
        <begin position="730"/>
        <end position="752"/>
    </location>
</feature>
<protein>
    <submittedName>
        <fullName evidence="8">Cation-transporting ATPase</fullName>
    </submittedName>
</protein>
<feature type="transmembrane region" description="Helical" evidence="6">
    <location>
        <begin position="649"/>
        <end position="669"/>
    </location>
</feature>
<feature type="transmembrane region" description="Helical" evidence="6">
    <location>
        <begin position="611"/>
        <end position="629"/>
    </location>
</feature>
<keyword evidence="5 6" id="KW-0472">Membrane</keyword>
<keyword evidence="3" id="KW-1278">Translocase</keyword>
<dbReference type="STRING" id="993692.IV57_GL001018"/>
<keyword evidence="9" id="KW-1185">Reference proteome</keyword>
<reference evidence="8 9" key="1">
    <citation type="journal article" date="2015" name="Genome Announc.">
        <title>Expanding the biotechnology potential of lactobacilli through comparative genomics of 213 strains and associated genera.</title>
        <authorList>
            <person name="Sun Z."/>
            <person name="Harris H.M."/>
            <person name="McCann A."/>
            <person name="Guo C."/>
            <person name="Argimon S."/>
            <person name="Zhang W."/>
            <person name="Yang X."/>
            <person name="Jeffery I.B."/>
            <person name="Cooney J.C."/>
            <person name="Kagawa T.F."/>
            <person name="Liu W."/>
            <person name="Song Y."/>
            <person name="Salvetti E."/>
            <person name="Wrobel A."/>
            <person name="Rasinkangas P."/>
            <person name="Parkhill J."/>
            <person name="Rea M.C."/>
            <person name="O'Sullivan O."/>
            <person name="Ritari J."/>
            <person name="Douillard F.P."/>
            <person name="Paul Ross R."/>
            <person name="Yang R."/>
            <person name="Briner A.E."/>
            <person name="Felis G.E."/>
            <person name="de Vos W.M."/>
            <person name="Barrangou R."/>
            <person name="Klaenhammer T.R."/>
            <person name="Caufield P.W."/>
            <person name="Cui Y."/>
            <person name="Zhang H."/>
            <person name="O'Toole P.W."/>
        </authorList>
    </citation>
    <scope>NUCLEOTIDE SEQUENCE [LARGE SCALE GENOMIC DNA]</scope>
    <source>
        <strain evidence="8 9">DSM 24716</strain>
    </source>
</reference>
<dbReference type="Pfam" id="PF00702">
    <property type="entry name" value="Hydrolase"/>
    <property type="match status" value="1"/>
</dbReference>
<keyword evidence="4 6" id="KW-1133">Transmembrane helix</keyword>
<dbReference type="Gene3D" id="2.70.150.10">
    <property type="entry name" value="Calcium-transporting ATPase, cytoplasmic transduction domain A"/>
    <property type="match status" value="1"/>
</dbReference>
<dbReference type="InterPro" id="IPR036412">
    <property type="entry name" value="HAD-like_sf"/>
</dbReference>
<dbReference type="GO" id="GO:0016887">
    <property type="term" value="F:ATP hydrolysis activity"/>
    <property type="evidence" value="ECO:0007669"/>
    <property type="project" value="InterPro"/>
</dbReference>
<dbReference type="Proteomes" id="UP000051006">
    <property type="component" value="Unassembled WGS sequence"/>
</dbReference>
<feature type="transmembrane region" description="Helical" evidence="6">
    <location>
        <begin position="584"/>
        <end position="605"/>
    </location>
</feature>
<organism evidence="8 9">
    <name type="scientific">Companilactobacillus kimchiensis</name>
    <dbReference type="NCBI Taxonomy" id="993692"/>
    <lineage>
        <taxon>Bacteria</taxon>
        <taxon>Bacillati</taxon>
        <taxon>Bacillota</taxon>
        <taxon>Bacilli</taxon>
        <taxon>Lactobacillales</taxon>
        <taxon>Lactobacillaceae</taxon>
        <taxon>Companilactobacillus</taxon>
    </lineage>
</organism>
<feature type="transmembrane region" description="Helical" evidence="6">
    <location>
        <begin position="200"/>
        <end position="217"/>
    </location>
</feature>
<dbReference type="InterPro" id="IPR018303">
    <property type="entry name" value="ATPase_P-typ_P_site"/>
</dbReference>
<dbReference type="EMBL" id="JQCF01000002">
    <property type="protein sequence ID" value="KRO00581.1"/>
    <property type="molecule type" value="Genomic_DNA"/>
</dbReference>
<dbReference type="Gene3D" id="1.20.1110.10">
    <property type="entry name" value="Calcium-transporting ATPase, transmembrane domain"/>
    <property type="match status" value="1"/>
</dbReference>
<feature type="transmembrane region" description="Helical" evidence="6">
    <location>
        <begin position="21"/>
        <end position="47"/>
    </location>
</feature>
<dbReference type="SFLD" id="SFLDF00027">
    <property type="entry name" value="p-type_atpase"/>
    <property type="match status" value="1"/>
</dbReference>
<evidence type="ECO:0000256" key="1">
    <source>
        <dbReference type="ARBA" id="ARBA00004141"/>
    </source>
</evidence>
<dbReference type="Gene3D" id="3.40.1110.10">
    <property type="entry name" value="Calcium-transporting ATPase, cytoplasmic domain N"/>
    <property type="match status" value="1"/>
</dbReference>
<gene>
    <name evidence="8" type="ORF">IV57_GL001018</name>
</gene>
<dbReference type="GO" id="GO:0016020">
    <property type="term" value="C:membrane"/>
    <property type="evidence" value="ECO:0007669"/>
    <property type="project" value="UniProtKB-SubCell"/>
</dbReference>
<evidence type="ECO:0000256" key="2">
    <source>
        <dbReference type="ARBA" id="ARBA00022692"/>
    </source>
</evidence>
<dbReference type="PROSITE" id="PS00154">
    <property type="entry name" value="ATPASE_E1_E2"/>
    <property type="match status" value="1"/>
</dbReference>
<evidence type="ECO:0000256" key="6">
    <source>
        <dbReference type="SAM" id="Phobius"/>
    </source>
</evidence>
<dbReference type="InterPro" id="IPR023299">
    <property type="entry name" value="ATPase_P-typ_cyto_dom_N"/>
</dbReference>
<dbReference type="SFLD" id="SFLDS00003">
    <property type="entry name" value="Haloacid_Dehalogenase"/>
    <property type="match status" value="1"/>
</dbReference>
<evidence type="ECO:0000256" key="5">
    <source>
        <dbReference type="ARBA" id="ARBA00023136"/>
    </source>
</evidence>
<accession>A0A0R2LFD2</accession>
<dbReference type="InterPro" id="IPR059000">
    <property type="entry name" value="ATPase_P-type_domA"/>
</dbReference>
<dbReference type="InterPro" id="IPR008250">
    <property type="entry name" value="ATPase_P-typ_transduc_dom_A_sf"/>
</dbReference>
<dbReference type="SFLD" id="SFLDG00002">
    <property type="entry name" value="C1.7:_P-type_atpase_like"/>
    <property type="match status" value="1"/>
</dbReference>
<dbReference type="InterPro" id="IPR001757">
    <property type="entry name" value="P_typ_ATPase"/>
</dbReference>
<dbReference type="InterPro" id="IPR044492">
    <property type="entry name" value="P_typ_ATPase_HD_dom"/>
</dbReference>
<feature type="transmembrane region" description="Helical" evidence="6">
    <location>
        <begin position="705"/>
        <end position="724"/>
    </location>
</feature>
<dbReference type="GO" id="GO:0005524">
    <property type="term" value="F:ATP binding"/>
    <property type="evidence" value="ECO:0007669"/>
    <property type="project" value="InterPro"/>
</dbReference>
<sequence>MNQRIKNKQTNKVKESNSKSTLQIITSNSFTFFNFIFLLLAILLVLVEAYKDLTFLPVIILNTFISIFQELRSKRTLAKLQVLHAEKSSVIRNGTEIQLPTDDLALDDIIHLNAGSQIPADAKLIAGKIRVNEALLTGEADEVTKEIDAELLSGSFVVNGDGFAQLNKVGSESYISQLSSKAKTIGTTEESAMLKSLNKLIRLVGIILIPLGLALFYQSYFMNGNTLKSSIVSMEAALIGMIPEGLYLLTTVALALSAMRLAKKEVLLHSLKSIETLARVSVLCVDKTGTITENKMVVQDVIKAHASSLSEKTQLNLISDFCNNFPGDNSTMKAMKDYFTNESTTNADDIIPFSSAWKFSSAKFNDTTYIFGAPEMVLRDDFEKYQPEFADYPKQGYRVLVFGKYIGASLTEPKLVAPVQPIAFILIRNPVRTSAPKTFKYFDKQNVKIKVISGDDPVTVSSISKEAKIKGAENYIDASKLEPSDYKEALQKYTVFGRVTPDQKQSFVQALQELDETVAMTGDGVNDILAMKEADCSIAMASGNDATMHAAQMVLLDSDFSKMPQIVEEGRQVVNNVERSASLFLVKNIFSLTMTLLTLIFAVNYPLAPSHITLISLYTIGIPSFLLALETNHHQIKGHFLSNIMQQSIPGGITDTVVVATIVFTGKLFNLKQDNISTATVLIMSAVGFLVLYRLSRPLNVFRNIILWGCIVGIIITAIFFGNLFGITKISAIAIGYAAILFLTADSVLNHLTNIVNTIFKKLKLG</sequence>
<dbReference type="SUPFAM" id="SSF81653">
    <property type="entry name" value="Calcium ATPase, transduction domain A"/>
    <property type="match status" value="1"/>
</dbReference>
<dbReference type="AlphaFoldDB" id="A0A0R2LFD2"/>
<dbReference type="SUPFAM" id="SSF81665">
    <property type="entry name" value="Calcium ATPase, transmembrane domain M"/>
    <property type="match status" value="1"/>
</dbReference>
<evidence type="ECO:0000313" key="9">
    <source>
        <dbReference type="Proteomes" id="UP000051006"/>
    </source>
</evidence>
<feature type="transmembrane region" description="Helical" evidence="6">
    <location>
        <begin position="237"/>
        <end position="262"/>
    </location>
</feature>
<feature type="transmembrane region" description="Helical" evidence="6">
    <location>
        <begin position="675"/>
        <end position="693"/>
    </location>
</feature>
<dbReference type="Pfam" id="PF00122">
    <property type="entry name" value="E1-E2_ATPase"/>
    <property type="match status" value="1"/>
</dbReference>
<dbReference type="SUPFAM" id="SSF56784">
    <property type="entry name" value="HAD-like"/>
    <property type="match status" value="1"/>
</dbReference>
<dbReference type="SUPFAM" id="SSF81660">
    <property type="entry name" value="Metal cation-transporting ATPase, ATP-binding domain N"/>
    <property type="match status" value="1"/>
</dbReference>
<feature type="transmembrane region" description="Helical" evidence="6">
    <location>
        <begin position="53"/>
        <end position="71"/>
    </location>
</feature>
<dbReference type="Gene3D" id="3.40.50.1000">
    <property type="entry name" value="HAD superfamily/HAD-like"/>
    <property type="match status" value="1"/>
</dbReference>
<feature type="domain" description="P-type ATPase A" evidence="7">
    <location>
        <begin position="84"/>
        <end position="181"/>
    </location>
</feature>
<comment type="caution">
    <text evidence="8">The sequence shown here is derived from an EMBL/GenBank/DDBJ whole genome shotgun (WGS) entry which is preliminary data.</text>
</comment>
<dbReference type="PRINTS" id="PR00121">
    <property type="entry name" value="NAKATPASE"/>
</dbReference>
<evidence type="ECO:0000313" key="8">
    <source>
        <dbReference type="EMBL" id="KRO00581.1"/>
    </source>
</evidence>
<dbReference type="PATRIC" id="fig|993692.3.peg.1032"/>
<proteinExistence type="predicted"/>